<evidence type="ECO:0008006" key="5">
    <source>
        <dbReference type="Google" id="ProtNLM"/>
    </source>
</evidence>
<sequence length="120" mass="12756">MMAGKMTILVIMFLVLLTIEEPSSGEQLGRQKFIGGGASPLSPGRGGKALAPSTGTDRGDDNLAPVLPLRHDCKETKAYGPPCRDVHPVIVCELYCTGLHFNGGRCRGPSPNDFCYCSSC</sequence>
<dbReference type="AlphaFoldDB" id="A0A9R1FSL8"/>
<proteinExistence type="predicted"/>
<dbReference type="Gramene" id="TraesARI3B03G01806450.1">
    <property type="protein sequence ID" value="TraesARI3B03G01806450.1"/>
    <property type="gene ID" value="TraesARI3B03G01806450"/>
</dbReference>
<gene>
    <name evidence="4" type="ORF">CFC21_044535</name>
    <name evidence="3" type="ORF">TRAES_3BF035900010CFD_c1</name>
</gene>
<dbReference type="Gramene" id="TraesPARA_EIv1.0_0910770.1">
    <property type="protein sequence ID" value="TraesPARA_EIv1.0_0910770.1.CDS"/>
    <property type="gene ID" value="TraesPARA_EIv1.0_0910770"/>
</dbReference>
<organism evidence="4">
    <name type="scientific">Triticum aestivum</name>
    <name type="common">Wheat</name>
    <dbReference type="NCBI Taxonomy" id="4565"/>
    <lineage>
        <taxon>Eukaryota</taxon>
        <taxon>Viridiplantae</taxon>
        <taxon>Streptophyta</taxon>
        <taxon>Embryophyta</taxon>
        <taxon>Tracheophyta</taxon>
        <taxon>Spermatophyta</taxon>
        <taxon>Magnoliopsida</taxon>
        <taxon>Liliopsida</taxon>
        <taxon>Poales</taxon>
        <taxon>Poaceae</taxon>
        <taxon>BOP clade</taxon>
        <taxon>Pooideae</taxon>
        <taxon>Triticodae</taxon>
        <taxon>Triticeae</taxon>
        <taxon>Triticinae</taxon>
        <taxon>Triticum</taxon>
    </lineage>
</organism>
<dbReference type="PaxDb" id="4565-Traes_3B_C58B82890.1"/>
<dbReference type="Gramene" id="TraesNOR3B03G01800820.1">
    <property type="protein sequence ID" value="TraesNOR3B03G01800820.1"/>
    <property type="gene ID" value="TraesNOR3B03G01800820"/>
</dbReference>
<dbReference type="Gramene" id="TraesNOR3B03G01800810.1">
    <property type="protein sequence ID" value="TraesNOR3B03G01800810.1"/>
    <property type="gene ID" value="TraesNOR3B03G01800810"/>
</dbReference>
<dbReference type="Gramene" id="TraesMAC3B03G01775480.1">
    <property type="protein sequence ID" value="TraesMAC3B03G01775480.1"/>
    <property type="gene ID" value="TraesMAC3B03G01775480"/>
</dbReference>
<dbReference type="Gramene" id="TraesJAG3B03G01783590.1">
    <property type="protein sequence ID" value="TraesJAG3B03G01783590.1"/>
    <property type="gene ID" value="TraesJAG3B03G01783590"/>
</dbReference>
<dbReference type="Gramene" id="TraesSYM3B03G01799570.1">
    <property type="protein sequence ID" value="TraesSYM3B03G01799570.1"/>
    <property type="gene ID" value="TraesSYM3B03G01799570"/>
</dbReference>
<protein>
    <recommendedName>
        <fullName evidence="5">Knottin scorpion toxin-like domain-containing protein</fullName>
    </recommendedName>
</protein>
<name>A0A9R1FSL8_WHEAT</name>
<dbReference type="Gramene" id="TraesCS3B03G1398100.1">
    <property type="protein sequence ID" value="TraesCS3B03G1398100.1.CDS"/>
    <property type="gene ID" value="TraesCS3B03G1398100"/>
</dbReference>
<dbReference type="Gramene" id="TraesARI3B03G01806460.1">
    <property type="protein sequence ID" value="TraesARI3B03G01806460.1"/>
    <property type="gene ID" value="TraesARI3B03G01806460"/>
</dbReference>
<dbReference type="Gramene" id="TraesPARA_EIv1.0_0910760.1">
    <property type="protein sequence ID" value="TraesPARA_EIv1.0_0910760.1.CDS"/>
    <property type="gene ID" value="TraesPARA_EIv1.0_0910760"/>
</dbReference>
<dbReference type="HOGENOM" id="CLU_2053991_0_0_1"/>
<reference evidence="4" key="3">
    <citation type="submission" date="2020-03" db="EMBL/GenBank/DDBJ databases">
        <title>The second near-complete assembly of the hexaploid bread wheat (Triticum aestivum) genome.</title>
        <authorList>
            <person name="Zimin A.V."/>
            <person name="Puiu D."/>
            <person name="Shumante A."/>
            <person name="Alonge M."/>
            <person name="Salzberg S.L."/>
        </authorList>
    </citation>
    <scope>NUCLEOTIDE SEQUENCE</scope>
    <source>
        <tissue evidence="4">Leaf</tissue>
    </source>
</reference>
<feature type="signal peptide" evidence="2">
    <location>
        <begin position="1"/>
        <end position="25"/>
    </location>
</feature>
<evidence type="ECO:0000313" key="4">
    <source>
        <dbReference type="EMBL" id="KAF7033437.1"/>
    </source>
</evidence>
<dbReference type="Gramene" id="TraesSTA3B03G01765300.1">
    <property type="protein sequence ID" value="TraesSTA3B03G01765300.1"/>
    <property type="gene ID" value="TraesSTA3B03G01765300"/>
</dbReference>
<feature type="chain" id="PRO_5044163921" description="Knottin scorpion toxin-like domain-containing protein" evidence="2">
    <location>
        <begin position="26"/>
        <end position="120"/>
    </location>
</feature>
<keyword evidence="2" id="KW-0732">Signal</keyword>
<evidence type="ECO:0000313" key="3">
    <source>
        <dbReference type="EMBL" id="CDM86665.1"/>
    </source>
</evidence>
<dbReference type="Gramene" id="TraesCLE_scaffold_191034_01G000100.1">
    <property type="protein sequence ID" value="TraesCLE_scaffold_191034_01G000100.1"/>
    <property type="gene ID" value="TraesCLE_scaffold_191034_01G000100"/>
</dbReference>
<dbReference type="EMBL" id="CM022218">
    <property type="protein sequence ID" value="KAF7033437.1"/>
    <property type="molecule type" value="Genomic_DNA"/>
</dbReference>
<reference evidence="4" key="2">
    <citation type="journal article" date="2017" name="Gigascience">
        <title>The first near-complete assembly of the hexaploid bread wheat genome, Triticum aestivum.</title>
        <authorList>
            <person name="Zimin A.V."/>
            <person name="Puiu D."/>
            <person name="Hall R."/>
            <person name="Kingan S."/>
            <person name="Clavijo B.J."/>
            <person name="Salzberg S.L."/>
        </authorList>
    </citation>
    <scope>NUCLEOTIDE SEQUENCE</scope>
    <source>
        <tissue evidence="4">Leaf</tissue>
    </source>
</reference>
<dbReference type="Gramene" id="TraesJUL3B03G01791270.1">
    <property type="protein sequence ID" value="TraesJUL3B03G01791270.1"/>
    <property type="gene ID" value="TraesJUL3B03G01791270"/>
</dbReference>
<feature type="region of interest" description="Disordered" evidence="1">
    <location>
        <begin position="28"/>
        <end position="62"/>
    </location>
</feature>
<dbReference type="EMBL" id="HG670306">
    <property type="protein sequence ID" value="CDM86665.1"/>
    <property type="molecule type" value="Genomic_DNA"/>
</dbReference>
<evidence type="ECO:0000256" key="1">
    <source>
        <dbReference type="SAM" id="MobiDB-lite"/>
    </source>
</evidence>
<dbReference type="Gramene" id="TraesSYM3B03G01799580.1">
    <property type="protein sequence ID" value="TraesSYM3B03G01799580.1"/>
    <property type="gene ID" value="TraesSYM3B03G01799580"/>
</dbReference>
<dbReference type="Gramene" id="TraesJUL3B03G01791260.1">
    <property type="protein sequence ID" value="TraesJUL3B03G01791260.1"/>
    <property type="gene ID" value="TraesJUL3B03G01791260"/>
</dbReference>
<dbReference type="Gramene" id="TraesMAC3B03G01775490.1">
    <property type="protein sequence ID" value="TraesMAC3B03G01775490.1"/>
    <property type="gene ID" value="TraesMAC3B03G01775490"/>
</dbReference>
<dbReference type="Gramene" id="TraesLAC3B03G01717750.1">
    <property type="protein sequence ID" value="TraesLAC3B03G01717750.1"/>
    <property type="gene ID" value="TraesLAC3B03G01717750"/>
</dbReference>
<reference evidence="3" key="1">
    <citation type="journal article" date="2014" name="Science">
        <title>Structural and functional partitioning of bread wheat chromosome 3B.</title>
        <authorList>
            <person name="Choulet F."/>
            <person name="Alberti A."/>
            <person name="Theil S."/>
            <person name="Glover N."/>
            <person name="Barbe V."/>
            <person name="Daron J."/>
            <person name="Pingault L."/>
            <person name="Sourdille P."/>
            <person name="Couloux A."/>
            <person name="Paux E."/>
            <person name="Leroy P."/>
            <person name="Mangenot S."/>
            <person name="Guilhot N."/>
            <person name="Le Gouis J."/>
            <person name="Balfourier F."/>
            <person name="Alaux M."/>
            <person name="Jamilloux V."/>
            <person name="Poulain J."/>
            <person name="Durand C."/>
            <person name="Bellec A."/>
            <person name="Gaspin C."/>
            <person name="Safar J."/>
            <person name="Dolezel J."/>
            <person name="Rogers J."/>
            <person name="Vandepoele K."/>
            <person name="Aury J.M."/>
            <person name="Mayer K."/>
            <person name="Berges H."/>
            <person name="Quesneville H."/>
            <person name="Wincker P."/>
            <person name="Feuillet C."/>
        </authorList>
    </citation>
    <scope>NUCLEOTIDE SEQUENCE</scope>
</reference>
<dbReference type="Gramene" id="TraesSTA3B03G01765310.1">
    <property type="protein sequence ID" value="TraesSTA3B03G01765310.1"/>
    <property type="gene ID" value="TraesSTA3B03G01765310"/>
</dbReference>
<dbReference type="OMA" id="CHETKVY"/>
<evidence type="ECO:0000256" key="2">
    <source>
        <dbReference type="SAM" id="SignalP"/>
    </source>
</evidence>
<dbReference type="Gramene" id="TraesLAC3B03G01717740.1">
    <property type="protein sequence ID" value="TraesLAC3B03G01717740.1"/>
    <property type="gene ID" value="TraesLAC3B03G01717740"/>
</dbReference>
<dbReference type="Gramene" id="TraesCAD_scaffold_012228_01G000300.1">
    <property type="protein sequence ID" value="TraesCAD_scaffold_012228_01G000300.1"/>
    <property type="gene ID" value="TraesCAD_scaffold_012228_01G000300"/>
</dbReference>
<dbReference type="Proteomes" id="UP000815260">
    <property type="component" value="Chromosome 3B"/>
</dbReference>
<accession>A0A9R1FSL8</accession>
<dbReference type="Gramene" id="TraesJAG3B03G01783580.1">
    <property type="protein sequence ID" value="TraesJAG3B03G01783580.1"/>
    <property type="gene ID" value="TraesJAG3B03G01783580"/>
</dbReference>
<dbReference type="Gramene" id="TraesRN3B0101405000.1">
    <property type="protein sequence ID" value="TraesRN3B0101405000.1"/>
    <property type="gene ID" value="TraesRN3B0101405000"/>
</dbReference>
<dbReference type="Gramene" id="TraesROB_scaffold_062166_01G000100.1">
    <property type="protein sequence ID" value="TraesROB_scaffold_062166_01G000100.1"/>
    <property type="gene ID" value="TraesROB_scaffold_062166_01G000100"/>
</dbReference>